<dbReference type="EMBL" id="QGKW02001940">
    <property type="protein sequence ID" value="KAF2555781.1"/>
    <property type="molecule type" value="Genomic_DNA"/>
</dbReference>
<organism evidence="1 2">
    <name type="scientific">Brassica cretica</name>
    <name type="common">Mustard</name>
    <dbReference type="NCBI Taxonomy" id="69181"/>
    <lineage>
        <taxon>Eukaryota</taxon>
        <taxon>Viridiplantae</taxon>
        <taxon>Streptophyta</taxon>
        <taxon>Embryophyta</taxon>
        <taxon>Tracheophyta</taxon>
        <taxon>Spermatophyta</taxon>
        <taxon>Magnoliopsida</taxon>
        <taxon>eudicotyledons</taxon>
        <taxon>Gunneridae</taxon>
        <taxon>Pentapetalae</taxon>
        <taxon>rosids</taxon>
        <taxon>malvids</taxon>
        <taxon>Brassicales</taxon>
        <taxon>Brassicaceae</taxon>
        <taxon>Brassiceae</taxon>
        <taxon>Brassica</taxon>
    </lineage>
</organism>
<dbReference type="Proteomes" id="UP000712281">
    <property type="component" value="Unassembled WGS sequence"/>
</dbReference>
<gene>
    <name evidence="1" type="ORF">F2Q68_00013743</name>
</gene>
<reference evidence="1" key="1">
    <citation type="submission" date="2019-12" db="EMBL/GenBank/DDBJ databases">
        <title>Genome sequencing and annotation of Brassica cretica.</title>
        <authorList>
            <person name="Studholme D.J."/>
            <person name="Sarris P.F."/>
        </authorList>
    </citation>
    <scope>NUCLEOTIDE SEQUENCE</scope>
    <source>
        <strain evidence="1">PFS-001/15</strain>
        <tissue evidence="1">Leaf</tissue>
    </source>
</reference>
<proteinExistence type="predicted"/>
<name>A0A8S9H9K0_BRACR</name>
<sequence>MMNNTSRSVAESDTCDLGVNTGRGLGAGADTTNVPDVTKVCSSAVSARASRQARMLRRSTKLKQPIPLANKQLMKKRGRGRPCIISANAFLDNNHRPWLSPTYLSKLDTLQTIPKEQYIDSGPDMVVEHVRLSWSDSDKVVGLVFRDQLFYVRTDWTYVLTGTETEPIMY</sequence>
<dbReference type="AlphaFoldDB" id="A0A8S9H9K0"/>
<evidence type="ECO:0000313" key="2">
    <source>
        <dbReference type="Proteomes" id="UP000712281"/>
    </source>
</evidence>
<protein>
    <submittedName>
        <fullName evidence="1">Uncharacterized protein</fullName>
    </submittedName>
</protein>
<accession>A0A8S9H9K0</accession>
<evidence type="ECO:0000313" key="1">
    <source>
        <dbReference type="EMBL" id="KAF2555781.1"/>
    </source>
</evidence>
<comment type="caution">
    <text evidence="1">The sequence shown here is derived from an EMBL/GenBank/DDBJ whole genome shotgun (WGS) entry which is preliminary data.</text>
</comment>